<feature type="domain" description="FAD/NAD(P)-binding" evidence="8">
    <location>
        <begin position="11"/>
        <end position="327"/>
    </location>
</feature>
<accession>A0A174BRS3</accession>
<evidence type="ECO:0000256" key="7">
    <source>
        <dbReference type="ARBA" id="ARBA00047599"/>
    </source>
</evidence>
<evidence type="ECO:0000256" key="5">
    <source>
        <dbReference type="ARBA" id="ARBA00023002"/>
    </source>
</evidence>
<dbReference type="Pfam" id="PF07992">
    <property type="entry name" value="Pyr_redox_2"/>
    <property type="match status" value="1"/>
</dbReference>
<dbReference type="Gene3D" id="3.50.50.100">
    <property type="match status" value="1"/>
</dbReference>
<evidence type="ECO:0000256" key="1">
    <source>
        <dbReference type="ARBA" id="ARBA00005272"/>
    </source>
</evidence>
<dbReference type="PANTHER" id="PTHR43706:SF47">
    <property type="entry name" value="EXTERNAL NADH-UBIQUINONE OXIDOREDUCTASE 1, MITOCHONDRIAL-RELATED"/>
    <property type="match status" value="1"/>
</dbReference>
<organism evidence="9 10">
    <name type="scientific">Mitsuokella jalaludinii</name>
    <dbReference type="NCBI Taxonomy" id="187979"/>
    <lineage>
        <taxon>Bacteria</taxon>
        <taxon>Bacillati</taxon>
        <taxon>Bacillota</taxon>
        <taxon>Negativicutes</taxon>
        <taxon>Selenomonadales</taxon>
        <taxon>Selenomonadaceae</taxon>
        <taxon>Mitsuokella</taxon>
    </lineage>
</organism>
<dbReference type="EC" id="1.6.5.9" evidence="2"/>
<keyword evidence="5 9" id="KW-0560">Oxidoreductase</keyword>
<evidence type="ECO:0000256" key="2">
    <source>
        <dbReference type="ARBA" id="ARBA00012637"/>
    </source>
</evidence>
<evidence type="ECO:0000256" key="4">
    <source>
        <dbReference type="ARBA" id="ARBA00022827"/>
    </source>
</evidence>
<dbReference type="OrthoDB" id="9784880at2"/>
<dbReference type="InterPro" id="IPR023753">
    <property type="entry name" value="FAD/NAD-binding_dom"/>
</dbReference>
<dbReference type="RefSeq" id="WP_055162597.1">
    <property type="nucleotide sequence ID" value="NZ_CABIWZ010000020.1"/>
</dbReference>
<dbReference type="PRINTS" id="PR00411">
    <property type="entry name" value="PNDRDTASEI"/>
</dbReference>
<reference evidence="9 10" key="1">
    <citation type="submission" date="2015-09" db="EMBL/GenBank/DDBJ databases">
        <authorList>
            <consortium name="Pathogen Informatics"/>
        </authorList>
    </citation>
    <scope>NUCLEOTIDE SEQUENCE [LARGE SCALE GENOMIC DNA]</scope>
    <source>
        <strain evidence="9 10">2789STDY5608828</strain>
    </source>
</reference>
<keyword evidence="10" id="KW-1185">Reference proteome</keyword>
<dbReference type="eggNOG" id="COG1252">
    <property type="taxonomic scope" value="Bacteria"/>
</dbReference>
<keyword evidence="3" id="KW-0285">Flavoprotein</keyword>
<name>A0A174BRS3_9FIRM</name>
<dbReference type="InterPro" id="IPR045024">
    <property type="entry name" value="NDH-2"/>
</dbReference>
<dbReference type="AlphaFoldDB" id="A0A174BRS3"/>
<dbReference type="Proteomes" id="UP000095546">
    <property type="component" value="Unassembled WGS sequence"/>
</dbReference>
<dbReference type="GO" id="GO:0050136">
    <property type="term" value="F:NADH dehydrogenase (quinone) (non-electrogenic) activity"/>
    <property type="evidence" value="ECO:0007669"/>
    <property type="project" value="UniProtKB-EC"/>
</dbReference>
<sequence>MADQQNQKRPRIVIVGAGFGGVKLAKLFAKEDVDVMLVDRHNFQLFQPLLYQVSTAVLSTDEIAYPVRTFFRKTKNVEFFMAKAEGVDQARKVLLTNHGELAYDYLILAAGATTNFFGMKEVEEHSYGMKTLQEALHIRNHVLHMFERANKETDPAVRRRMLTFVVVGGGPTGIEESGALTELFGIQQKEFHNLDFSEVSVKLIEATPNVLPMVAPNLREHAVKVLRKKGVDVMLNTQVVGYDGNDLKLKDGRTIPTQTVIWAAGVKAVPFIKDCGGEVDRGGRIIVNEKLQVEGSDCVFAIGDCAHYQHGTERPLPTVAPVAMQQAQTAHDNIMKLIRGQQDLATFHYKDLGAMATIGRGEAVVDKTKMNPQMTGFIAWCAWMFVHLLRLAGAHANFTVAIKWTWNLFSGTRLGRIITNIKD</sequence>
<dbReference type="PANTHER" id="PTHR43706">
    <property type="entry name" value="NADH DEHYDROGENASE"/>
    <property type="match status" value="1"/>
</dbReference>
<evidence type="ECO:0000259" key="8">
    <source>
        <dbReference type="Pfam" id="PF07992"/>
    </source>
</evidence>
<dbReference type="InterPro" id="IPR036188">
    <property type="entry name" value="FAD/NAD-bd_sf"/>
</dbReference>
<comment type="catalytic activity">
    <reaction evidence="7">
        <text>a quinone + NADH + H(+) = a quinol + NAD(+)</text>
        <dbReference type="Rhea" id="RHEA:46160"/>
        <dbReference type="ChEBI" id="CHEBI:15378"/>
        <dbReference type="ChEBI" id="CHEBI:24646"/>
        <dbReference type="ChEBI" id="CHEBI:57540"/>
        <dbReference type="ChEBI" id="CHEBI:57945"/>
        <dbReference type="ChEBI" id="CHEBI:132124"/>
        <dbReference type="EC" id="1.6.5.9"/>
    </reaction>
</comment>
<comment type="similarity">
    <text evidence="1">Belongs to the NADH dehydrogenase family.</text>
</comment>
<evidence type="ECO:0000313" key="10">
    <source>
        <dbReference type="Proteomes" id="UP000095546"/>
    </source>
</evidence>
<dbReference type="EMBL" id="CYYU01000020">
    <property type="protein sequence ID" value="CUO02266.1"/>
    <property type="molecule type" value="Genomic_DNA"/>
</dbReference>
<dbReference type="STRING" id="187979.ERS852385_01947"/>
<evidence type="ECO:0000256" key="6">
    <source>
        <dbReference type="ARBA" id="ARBA00023027"/>
    </source>
</evidence>
<keyword evidence="4" id="KW-0274">FAD</keyword>
<evidence type="ECO:0000313" key="9">
    <source>
        <dbReference type="EMBL" id="CUO02266.1"/>
    </source>
</evidence>
<gene>
    <name evidence="9" type="ORF">ERS852385_01947</name>
</gene>
<proteinExistence type="inferred from homology"/>
<evidence type="ECO:0000256" key="3">
    <source>
        <dbReference type="ARBA" id="ARBA00022630"/>
    </source>
</evidence>
<dbReference type="SUPFAM" id="SSF51905">
    <property type="entry name" value="FAD/NAD(P)-binding domain"/>
    <property type="match status" value="1"/>
</dbReference>
<dbReference type="PRINTS" id="PR00368">
    <property type="entry name" value="FADPNR"/>
</dbReference>
<keyword evidence="6" id="KW-0520">NAD</keyword>
<protein>
    <recommendedName>
        <fullName evidence="2">NADH:ubiquinone reductase (non-electrogenic)</fullName>
        <ecNumber evidence="2">1.6.5.9</ecNumber>
    </recommendedName>
</protein>